<organism evidence="2">
    <name type="scientific">Medicago truncatula</name>
    <name type="common">Barrel medic</name>
    <name type="synonym">Medicago tribuloides</name>
    <dbReference type="NCBI Taxonomy" id="3880"/>
    <lineage>
        <taxon>Eukaryota</taxon>
        <taxon>Viridiplantae</taxon>
        <taxon>Streptophyta</taxon>
        <taxon>Embryophyta</taxon>
        <taxon>Tracheophyta</taxon>
        <taxon>Spermatophyta</taxon>
        <taxon>Magnoliopsida</taxon>
        <taxon>eudicotyledons</taxon>
        <taxon>Gunneridae</taxon>
        <taxon>Pentapetalae</taxon>
        <taxon>rosids</taxon>
        <taxon>fabids</taxon>
        <taxon>Fabales</taxon>
        <taxon>Fabaceae</taxon>
        <taxon>Papilionoideae</taxon>
        <taxon>50 kb inversion clade</taxon>
        <taxon>NPAAA clade</taxon>
        <taxon>Hologalegina</taxon>
        <taxon>IRL clade</taxon>
        <taxon>Trifolieae</taxon>
        <taxon>Medicago</taxon>
    </lineage>
</organism>
<protein>
    <submittedName>
        <fullName evidence="2">Uncharacterized protein</fullName>
    </submittedName>
</protein>
<evidence type="ECO:0000313" key="2">
    <source>
        <dbReference type="EMBL" id="ACJ83398.1"/>
    </source>
</evidence>
<dbReference type="EMBL" id="BT050729">
    <property type="protein sequence ID" value="ACJ83398.1"/>
    <property type="molecule type" value="mRNA"/>
</dbReference>
<name>B7FFJ0_MEDTR</name>
<dbReference type="AlphaFoldDB" id="B7FFJ0"/>
<reference evidence="2" key="1">
    <citation type="submission" date="2008-12" db="EMBL/GenBank/DDBJ databases">
        <title>Medicago truncatula full length cdna cloning project.</title>
        <authorList>
            <person name="Moskal W."/>
            <person name="Chan A."/>
            <person name="Cheung F."/>
            <person name="Xiao Y."/>
            <person name="Town C.D."/>
        </authorList>
    </citation>
    <scope>NUCLEOTIDE SEQUENCE</scope>
</reference>
<sequence>GSKVSNLIRFSVVSVSTNQNPRNPRQQFEEDEEEEKRWDLDSTI</sequence>
<feature type="non-terminal residue" evidence="2">
    <location>
        <position position="1"/>
    </location>
</feature>
<feature type="region of interest" description="Disordered" evidence="1">
    <location>
        <begin position="15"/>
        <end position="44"/>
    </location>
</feature>
<feature type="compositionally biased region" description="Polar residues" evidence="1">
    <location>
        <begin position="15"/>
        <end position="26"/>
    </location>
</feature>
<evidence type="ECO:0000256" key="1">
    <source>
        <dbReference type="SAM" id="MobiDB-lite"/>
    </source>
</evidence>
<proteinExistence type="evidence at transcript level"/>
<feature type="compositionally biased region" description="Basic and acidic residues" evidence="1">
    <location>
        <begin position="35"/>
        <end position="44"/>
    </location>
</feature>
<accession>B7FFJ0</accession>